<dbReference type="InterPro" id="IPR027417">
    <property type="entry name" value="P-loop_NTPase"/>
</dbReference>
<comment type="similarity">
    <text evidence="1">Belongs to the helicase family. DnaB subfamily.</text>
</comment>
<dbReference type="PANTHER" id="PTHR30153:SF2">
    <property type="entry name" value="REPLICATIVE DNA HELICASE"/>
    <property type="match status" value="1"/>
</dbReference>
<dbReference type="GO" id="GO:0005524">
    <property type="term" value="F:ATP binding"/>
    <property type="evidence" value="ECO:0007669"/>
    <property type="project" value="UniProtKB-UniRule"/>
</dbReference>
<keyword evidence="1" id="KW-0547">Nucleotide-binding</keyword>
<proteinExistence type="inferred from homology"/>
<dbReference type="GO" id="GO:0016787">
    <property type="term" value="F:hydrolase activity"/>
    <property type="evidence" value="ECO:0007669"/>
    <property type="project" value="UniProtKB-KW"/>
</dbReference>
<dbReference type="GO" id="GO:0006260">
    <property type="term" value="P:DNA replication"/>
    <property type="evidence" value="ECO:0007669"/>
    <property type="project" value="UniProtKB-KW"/>
</dbReference>
<gene>
    <name evidence="3" type="ORF">vBAdhaMG2_0158</name>
</gene>
<keyword evidence="1" id="KW-0235">DNA replication</keyword>
<keyword evidence="1" id="KW-0067">ATP-binding</keyword>
<evidence type="ECO:0000256" key="1">
    <source>
        <dbReference type="HAMAP-Rule" id="MF_04155"/>
    </source>
</evidence>
<name>A0AB39TZ55_9CAUD</name>
<keyword evidence="1" id="KW-1194">Viral DNA replication</keyword>
<dbReference type="GO" id="GO:0039686">
    <property type="term" value="P:bidirectional double-stranded viral DNA replication"/>
    <property type="evidence" value="ECO:0007669"/>
    <property type="project" value="InterPro"/>
</dbReference>
<evidence type="ECO:0000313" key="3">
    <source>
        <dbReference type="EMBL" id="XDQ84502.1"/>
    </source>
</evidence>
<comment type="subunit">
    <text evidence="1">Homohexamer. The homohexamer is a trimer of asymmetric dimers. Interacts with the DNA primase; this interaction forms the active primosome complex, which is composed of 6 helicase and 1 primase subunits and expresses full helicase and primase activities. Interacts (via C-terminus) with the helicase assembly factor; this interaction brings about the rapid assembly of the helicase onto ssDNA. Part of the replicase complex that includes the DNA polymerase, the polymerase clamp, the clamp loader complex, the single-stranded DNA binding protein, the primase, the DnaB-like replicative helicase and the helicase assembly factor.</text>
</comment>
<sequence length="520" mass="59059">MSISQIIINNLVFNGEYFGKVYPFLKSEYFSKGPYRIAFDLIDTYAKKHNKAPSVAALDVMLERKQNMSQVEYDQTKVLVSRIEQIPEDKNWLIEETESFCKERAIDIALSECIQIRENFAKPLDEQDPKIKDIGAMQEIMKKAMSVGFTFDVGHDYMNSAEERWEAYNQKTNKIPFLNHMLNRITKGGVERGTLNVILAGTGVGKSIGLCHLATEYMQLGLNVLYVSFEMSEETVGKRIDANLMDLTLDELDSGLIQKSEFMNRFNKKVAGKKLGKLYVKQFPTSGANVNHIRNLMDELEMKKGFKPDVIMVDYLGIMASSRMKFSDNSYSFIKAISEEVRGLAIEKKIVAWSGAQTNRGSSGSLEIDKADIADSYALLHGCDFVLAISEDEDLVQMGQQLFKQLKSRYGDINTHNKFCMVVEKAKMRWSDLDDTTPYTVVFERKDLEERSDIQDDAVIVRRGDGITSVPVEVTPEVVDEIDTTPMGSSMFKRRMSKTEVDFNDLLAEQTQEDDAPWDN</sequence>
<dbReference type="Pfam" id="PF03796">
    <property type="entry name" value="DnaB_C"/>
    <property type="match status" value="1"/>
</dbReference>
<feature type="domain" description="SF4 helicase" evidence="2">
    <location>
        <begin position="169"/>
        <end position="437"/>
    </location>
</feature>
<dbReference type="InterPro" id="IPR007694">
    <property type="entry name" value="DNA_helicase_DnaB-like_C"/>
</dbReference>
<dbReference type="InterPro" id="IPR046393">
    <property type="entry name" value="Helic_T4"/>
</dbReference>
<evidence type="ECO:0000259" key="2">
    <source>
        <dbReference type="PROSITE" id="PS51199"/>
    </source>
</evidence>
<reference evidence="3" key="1">
    <citation type="submission" date="2024-07" db="EMBL/GenBank/DDBJ databases">
        <title>Characterization of Aeromonas dhakensis bacteriophages.</title>
        <authorList>
            <person name="Ansari F."/>
            <person name="Tyagi A."/>
            <person name="Shashidhar R."/>
            <person name="Nagar V."/>
        </authorList>
    </citation>
    <scope>NUCLEOTIDE SEQUENCE</scope>
</reference>
<dbReference type="PROSITE" id="PS51199">
    <property type="entry name" value="SF4_HELICASE"/>
    <property type="match status" value="1"/>
</dbReference>
<dbReference type="PANTHER" id="PTHR30153">
    <property type="entry name" value="REPLICATIVE DNA HELICASE DNAB"/>
    <property type="match status" value="1"/>
</dbReference>
<dbReference type="EMBL" id="PQ066597">
    <property type="protein sequence ID" value="XDQ84502.1"/>
    <property type="molecule type" value="Genomic_DNA"/>
</dbReference>
<protein>
    <recommendedName>
        <fullName evidence="1">DnaB-like replicative helicase</fullName>
        <ecNumber evidence="1">3.6.4.-</ecNumber>
    </recommendedName>
</protein>
<dbReference type="GO" id="GO:0003677">
    <property type="term" value="F:DNA binding"/>
    <property type="evidence" value="ECO:0007669"/>
    <property type="project" value="UniProtKB-KW"/>
</dbReference>
<dbReference type="GO" id="GO:0003678">
    <property type="term" value="F:DNA helicase activity"/>
    <property type="evidence" value="ECO:0007669"/>
    <property type="project" value="UniProtKB-UniRule"/>
</dbReference>
<feature type="binding site" evidence="1">
    <location>
        <begin position="200"/>
        <end position="207"/>
    </location>
    <ligand>
        <name>ATP</name>
        <dbReference type="ChEBI" id="CHEBI:30616"/>
    </ligand>
</feature>
<dbReference type="EC" id="3.6.4.-" evidence="1"/>
<organism evidence="3">
    <name type="scientific">Aeromonas phage vB_AdhaM_G2</name>
    <dbReference type="NCBI Taxonomy" id="3238786"/>
    <lineage>
        <taxon>Viruses</taxon>
        <taxon>Duplodnaviria</taxon>
        <taxon>Heunggongvirae</taxon>
        <taxon>Uroviricota</taxon>
        <taxon>Caudoviricetes</taxon>
    </lineage>
</organism>
<dbReference type="HAMAP" id="MF_04155">
    <property type="entry name" value="Helic_T4"/>
    <property type="match status" value="1"/>
</dbReference>
<keyword evidence="1" id="KW-0378">Hydrolase</keyword>
<dbReference type="Gene3D" id="3.40.50.300">
    <property type="entry name" value="P-loop containing nucleotide triphosphate hydrolases"/>
    <property type="match status" value="1"/>
</dbReference>
<keyword evidence="1 3" id="KW-0347">Helicase</keyword>
<dbReference type="SUPFAM" id="SSF52540">
    <property type="entry name" value="P-loop containing nucleoside triphosphate hydrolases"/>
    <property type="match status" value="1"/>
</dbReference>
<keyword evidence="1" id="KW-0238">DNA-binding</keyword>
<accession>A0AB39TZ55</accession>
<comment type="function">
    <text evidence="1">ATP-dependent DNA helicase essential for viral DNA replication and recombination. The helicase moves 5' -&gt; 3' on the lagging strand template, unwinding the DNA duplex ahead of the leading strand polymerase at the replication fork and generating ssDNA for both leading and lagging strand synthesis. Interaction with the primase allows the primase to initiate lagging strand synthesis and fully activates the helicase. Loaded by the helicase assembly factor on replication forks that begin at discrete replication origin sequences, as well as on forks that are created during recombination.</text>
</comment>